<organism evidence="7 8">
    <name type="scientific">Candidatus Promineifilum breve</name>
    <dbReference type="NCBI Taxonomy" id="1806508"/>
    <lineage>
        <taxon>Bacteria</taxon>
        <taxon>Bacillati</taxon>
        <taxon>Chloroflexota</taxon>
        <taxon>Ardenticatenia</taxon>
        <taxon>Candidatus Promineifilales</taxon>
        <taxon>Candidatus Promineifilaceae</taxon>
        <taxon>Candidatus Promineifilum</taxon>
    </lineage>
</organism>
<gene>
    <name evidence="5" type="primary">vapC</name>
    <name evidence="7" type="ORF">CFX0092_B0504</name>
</gene>
<dbReference type="CDD" id="cd18683">
    <property type="entry name" value="PIN_VapC-like"/>
    <property type="match status" value="1"/>
</dbReference>
<dbReference type="InterPro" id="IPR029060">
    <property type="entry name" value="PIN-like_dom_sf"/>
</dbReference>
<protein>
    <recommendedName>
        <fullName evidence="5">Ribonuclease VapC</fullName>
        <shortName evidence="5">RNase VapC</shortName>
        <ecNumber evidence="5">3.1.-.-</ecNumber>
    </recommendedName>
    <alternativeName>
        <fullName evidence="5">Toxin VapC</fullName>
    </alternativeName>
</protein>
<dbReference type="GO" id="GO:0000287">
    <property type="term" value="F:magnesium ion binding"/>
    <property type="evidence" value="ECO:0007669"/>
    <property type="project" value="UniProtKB-UniRule"/>
</dbReference>
<dbReference type="RefSeq" id="WP_095045370.1">
    <property type="nucleotide sequence ID" value="NZ_LN890656.1"/>
</dbReference>
<evidence type="ECO:0000256" key="3">
    <source>
        <dbReference type="ARBA" id="ARBA00022723"/>
    </source>
</evidence>
<dbReference type="PANTHER" id="PTHR39664">
    <property type="match status" value="1"/>
</dbReference>
<name>A0A160T9A2_9CHLR</name>
<reference evidence="7" key="1">
    <citation type="submission" date="2016-01" db="EMBL/GenBank/DDBJ databases">
        <authorList>
            <person name="Mcilroy J.S."/>
            <person name="Karst M S."/>
            <person name="Albertsen M."/>
        </authorList>
    </citation>
    <scope>NUCLEOTIDE SEQUENCE</scope>
    <source>
        <strain evidence="7">Cfx-K</strain>
    </source>
</reference>
<dbReference type="SUPFAM" id="SSF88723">
    <property type="entry name" value="PIN domain-like"/>
    <property type="match status" value="1"/>
</dbReference>
<evidence type="ECO:0000256" key="1">
    <source>
        <dbReference type="ARBA" id="ARBA00022649"/>
    </source>
</evidence>
<dbReference type="GO" id="GO:0016787">
    <property type="term" value="F:hydrolase activity"/>
    <property type="evidence" value="ECO:0007669"/>
    <property type="project" value="UniProtKB-KW"/>
</dbReference>
<keyword evidence="4 5" id="KW-0378">Hydrolase</keyword>
<evidence type="ECO:0000313" key="8">
    <source>
        <dbReference type="Proteomes" id="UP000215027"/>
    </source>
</evidence>
<evidence type="ECO:0000259" key="6">
    <source>
        <dbReference type="Pfam" id="PF01850"/>
    </source>
</evidence>
<dbReference type="EMBL" id="LN890656">
    <property type="protein sequence ID" value="CUS06038.1"/>
    <property type="molecule type" value="Genomic_DNA"/>
</dbReference>
<feature type="binding site" evidence="5">
    <location>
        <position position="94"/>
    </location>
    <ligand>
        <name>Mg(2+)</name>
        <dbReference type="ChEBI" id="CHEBI:18420"/>
    </ligand>
</feature>
<accession>A0A160T9A2</accession>
<keyword evidence="8" id="KW-1185">Reference proteome</keyword>
<keyword evidence="1 5" id="KW-1277">Toxin-antitoxin system</keyword>
<dbReference type="EC" id="3.1.-.-" evidence="5"/>
<comment type="cofactor">
    <cofactor evidence="5">
        <name>Mg(2+)</name>
        <dbReference type="ChEBI" id="CHEBI:18420"/>
    </cofactor>
</comment>
<keyword evidence="3 5" id="KW-0479">Metal-binding</keyword>
<dbReference type="GO" id="GO:0090729">
    <property type="term" value="F:toxin activity"/>
    <property type="evidence" value="ECO:0007669"/>
    <property type="project" value="UniProtKB-KW"/>
</dbReference>
<dbReference type="AlphaFoldDB" id="A0A160T9A2"/>
<dbReference type="Gene3D" id="3.40.50.1010">
    <property type="entry name" value="5'-nuclease"/>
    <property type="match status" value="1"/>
</dbReference>
<evidence type="ECO:0000256" key="4">
    <source>
        <dbReference type="ARBA" id="ARBA00022801"/>
    </source>
</evidence>
<keyword evidence="5" id="KW-0800">Toxin</keyword>
<dbReference type="InterPro" id="IPR022907">
    <property type="entry name" value="VapC_family"/>
</dbReference>
<dbReference type="PANTHER" id="PTHR39664:SF2">
    <property type="entry name" value="NUCLEIC ACID-BINDING PROTEIN, CONTAINING PIN DOMAIN-RELATED"/>
    <property type="match status" value="1"/>
</dbReference>
<keyword evidence="5" id="KW-0460">Magnesium</keyword>
<comment type="function">
    <text evidence="5">Toxic component of a toxin-antitoxin (TA) system. An RNase.</text>
</comment>
<dbReference type="GO" id="GO:0004540">
    <property type="term" value="F:RNA nuclease activity"/>
    <property type="evidence" value="ECO:0007669"/>
    <property type="project" value="InterPro"/>
</dbReference>
<keyword evidence="2 5" id="KW-0540">Nuclease</keyword>
<dbReference type="OrthoDB" id="32974at2"/>
<dbReference type="HAMAP" id="MF_00265">
    <property type="entry name" value="VapC_Nob1"/>
    <property type="match status" value="1"/>
</dbReference>
<dbReference type="Proteomes" id="UP000215027">
    <property type="component" value="Chromosome II"/>
</dbReference>
<comment type="similarity">
    <text evidence="5">Belongs to the PINc/VapC protein family.</text>
</comment>
<dbReference type="Pfam" id="PF01850">
    <property type="entry name" value="PIN"/>
    <property type="match status" value="1"/>
</dbReference>
<dbReference type="KEGG" id="pbf:CFX0092_B0504"/>
<sequence length="134" mass="14644">MIAIDTNVIVRLLVGDDPAQAARSRQLLEDNEVYVTDSVFLESYWVMRHRYQLDDAIIRAGLRGLLGLPSVYTRDGTAIALALEWHERGLDFADALHLALAAGTTGFATFDQRFAKRAAAASGRTVTLLTAPSP</sequence>
<feature type="domain" description="PIN" evidence="6">
    <location>
        <begin position="3"/>
        <end position="118"/>
    </location>
</feature>
<proteinExistence type="inferred from homology"/>
<dbReference type="InterPro" id="IPR002716">
    <property type="entry name" value="PIN_dom"/>
</dbReference>
<evidence type="ECO:0000256" key="5">
    <source>
        <dbReference type="HAMAP-Rule" id="MF_00265"/>
    </source>
</evidence>
<evidence type="ECO:0000313" key="7">
    <source>
        <dbReference type="EMBL" id="CUS06038.1"/>
    </source>
</evidence>
<evidence type="ECO:0000256" key="2">
    <source>
        <dbReference type="ARBA" id="ARBA00022722"/>
    </source>
</evidence>
<feature type="binding site" evidence="5">
    <location>
        <position position="5"/>
    </location>
    <ligand>
        <name>Mg(2+)</name>
        <dbReference type="ChEBI" id="CHEBI:18420"/>
    </ligand>
</feature>